<protein>
    <submittedName>
        <fullName evidence="1">Uncharacterized protein</fullName>
    </submittedName>
</protein>
<keyword evidence="2" id="KW-1185">Reference proteome</keyword>
<organism evidence="1 2">
    <name type="scientific">Scortum barcoo</name>
    <name type="common">barcoo grunter</name>
    <dbReference type="NCBI Taxonomy" id="214431"/>
    <lineage>
        <taxon>Eukaryota</taxon>
        <taxon>Metazoa</taxon>
        <taxon>Chordata</taxon>
        <taxon>Craniata</taxon>
        <taxon>Vertebrata</taxon>
        <taxon>Euteleostomi</taxon>
        <taxon>Actinopterygii</taxon>
        <taxon>Neopterygii</taxon>
        <taxon>Teleostei</taxon>
        <taxon>Neoteleostei</taxon>
        <taxon>Acanthomorphata</taxon>
        <taxon>Eupercaria</taxon>
        <taxon>Centrarchiformes</taxon>
        <taxon>Terapontoidei</taxon>
        <taxon>Terapontidae</taxon>
        <taxon>Scortum</taxon>
    </lineage>
</organism>
<dbReference type="Proteomes" id="UP000831701">
    <property type="component" value="Chromosome 19"/>
</dbReference>
<dbReference type="EMBL" id="CM041549">
    <property type="protein sequence ID" value="KAI3357747.1"/>
    <property type="molecule type" value="Genomic_DNA"/>
</dbReference>
<evidence type="ECO:0000313" key="1">
    <source>
        <dbReference type="EMBL" id="KAI3357747.1"/>
    </source>
</evidence>
<evidence type="ECO:0000313" key="2">
    <source>
        <dbReference type="Proteomes" id="UP000831701"/>
    </source>
</evidence>
<accession>A0ACB8VPZ0</accession>
<name>A0ACB8VPZ0_9TELE</name>
<gene>
    <name evidence="1" type="ORF">L3Q82_016152</name>
</gene>
<reference evidence="1" key="1">
    <citation type="submission" date="2022-04" db="EMBL/GenBank/DDBJ databases">
        <title>Jade perch genome.</title>
        <authorList>
            <person name="Chao B."/>
        </authorList>
    </citation>
    <scope>NUCLEOTIDE SEQUENCE</scope>
    <source>
        <strain evidence="1">CB-2022</strain>
    </source>
</reference>
<sequence>MITAHIGGKFVLVCTYETKGFLYNKKYWCRGDSRNTCEILVDSDGVTKNTRRAQIMDNGRRGLFVIVSDLQFDDAGVYWVGIDKIYADIMTKINVVITEVPVSKPRLWPSSSLVDRATCWGQPVTVRCGSTSGTAVRYAWYRNAQHDDVLLHHSSELLLHCGAVVEDGDYYCVASNDASSQRSDVLSVQVLMPTDSSCIYVINMQGQSIYDCADRMSTTTVKPPPPPTTCQTTVKIYSDTTNQSLQLNQTTHEDQFFSRTWTGMSFWYTLLRWGCFLTLLAYLCIFIKCTEAMQKRARRRRKVRFRQRHHLPH</sequence>
<comment type="caution">
    <text evidence="1">The sequence shown here is derived from an EMBL/GenBank/DDBJ whole genome shotgun (WGS) entry which is preliminary data.</text>
</comment>
<proteinExistence type="predicted"/>